<evidence type="ECO:0000313" key="1">
    <source>
        <dbReference type="EMBL" id="MBB3114334.1"/>
    </source>
</evidence>
<sequence>MLQPMSGKELEYIADSISNEDLLLKQNAITASSTSNQQLKQLYSQAISQHQQHIQTLNNLFAQHQQLAPSQPQG</sequence>
<accession>A0A7W5B4M1</accession>
<name>A0A7W5B4M1_9BACL</name>
<dbReference type="RefSeq" id="WP_183604372.1">
    <property type="nucleotide sequence ID" value="NZ_JACHXK010000030.1"/>
</dbReference>
<protein>
    <submittedName>
        <fullName evidence="1">Ferritin-like metal-binding protein YciE</fullName>
    </submittedName>
</protein>
<dbReference type="Proteomes" id="UP000570361">
    <property type="component" value="Unassembled WGS sequence"/>
</dbReference>
<proteinExistence type="predicted"/>
<keyword evidence="2" id="KW-1185">Reference proteome</keyword>
<comment type="caution">
    <text evidence="1">The sequence shown here is derived from an EMBL/GenBank/DDBJ whole genome shotgun (WGS) entry which is preliminary data.</text>
</comment>
<gene>
    <name evidence="1" type="ORF">FHS18_006455</name>
</gene>
<dbReference type="AlphaFoldDB" id="A0A7W5B4M1"/>
<reference evidence="1 2" key="1">
    <citation type="submission" date="2020-08" db="EMBL/GenBank/DDBJ databases">
        <title>Genomic Encyclopedia of Type Strains, Phase III (KMG-III): the genomes of soil and plant-associated and newly described type strains.</title>
        <authorList>
            <person name="Whitman W."/>
        </authorList>
    </citation>
    <scope>NUCLEOTIDE SEQUENCE [LARGE SCALE GENOMIC DNA]</scope>
    <source>
        <strain evidence="1 2">CECT 5862</strain>
    </source>
</reference>
<organism evidence="1 2">
    <name type="scientific">Paenibacillus phyllosphaerae</name>
    <dbReference type="NCBI Taxonomy" id="274593"/>
    <lineage>
        <taxon>Bacteria</taxon>
        <taxon>Bacillati</taxon>
        <taxon>Bacillota</taxon>
        <taxon>Bacilli</taxon>
        <taxon>Bacillales</taxon>
        <taxon>Paenibacillaceae</taxon>
        <taxon>Paenibacillus</taxon>
    </lineage>
</organism>
<evidence type="ECO:0000313" key="2">
    <source>
        <dbReference type="Proteomes" id="UP000570361"/>
    </source>
</evidence>
<dbReference type="EMBL" id="JACHXK010000030">
    <property type="protein sequence ID" value="MBB3114334.1"/>
    <property type="molecule type" value="Genomic_DNA"/>
</dbReference>